<dbReference type="InterPro" id="IPR016032">
    <property type="entry name" value="Sig_transdc_resp-reg_C-effctor"/>
</dbReference>
<evidence type="ECO:0000256" key="6">
    <source>
        <dbReference type="PROSITE-ProRule" id="PRU00169"/>
    </source>
</evidence>
<dbReference type="Pfam" id="PF00072">
    <property type="entry name" value="Response_reg"/>
    <property type="match status" value="1"/>
</dbReference>
<dbReference type="InterPro" id="IPR011006">
    <property type="entry name" value="CheY-like_superfamily"/>
</dbReference>
<feature type="modified residue" description="4-aspartylphosphate" evidence="6">
    <location>
        <position position="52"/>
    </location>
</feature>
<dbReference type="CDD" id="cd18159">
    <property type="entry name" value="REC_OmpR_NsrR-like"/>
    <property type="match status" value="1"/>
</dbReference>
<name>A0ABS6K955_9FIRM</name>
<evidence type="ECO:0000256" key="1">
    <source>
        <dbReference type="ARBA" id="ARBA00018672"/>
    </source>
</evidence>
<protein>
    <recommendedName>
        <fullName evidence="1">Stage 0 sporulation protein A homolog</fullName>
    </recommendedName>
</protein>
<evidence type="ECO:0000259" key="9">
    <source>
        <dbReference type="PROSITE" id="PS51755"/>
    </source>
</evidence>
<evidence type="ECO:0000256" key="5">
    <source>
        <dbReference type="ARBA" id="ARBA00024867"/>
    </source>
</evidence>
<dbReference type="CDD" id="cd00383">
    <property type="entry name" value="trans_reg_C"/>
    <property type="match status" value="1"/>
</dbReference>
<dbReference type="Gene3D" id="1.10.10.10">
    <property type="entry name" value="Winged helix-like DNA-binding domain superfamily/Winged helix DNA-binding domain"/>
    <property type="match status" value="1"/>
</dbReference>
<dbReference type="Pfam" id="PF00486">
    <property type="entry name" value="Trans_reg_C"/>
    <property type="match status" value="1"/>
</dbReference>
<dbReference type="SUPFAM" id="SSF52172">
    <property type="entry name" value="CheY-like"/>
    <property type="match status" value="1"/>
</dbReference>
<dbReference type="PROSITE" id="PS51755">
    <property type="entry name" value="OMPR_PHOB"/>
    <property type="match status" value="1"/>
</dbReference>
<dbReference type="SMART" id="SM00448">
    <property type="entry name" value="REC"/>
    <property type="match status" value="1"/>
</dbReference>
<keyword evidence="6" id="KW-0597">Phosphoprotein</keyword>
<dbReference type="InterPro" id="IPR039420">
    <property type="entry name" value="WalR-like"/>
</dbReference>
<evidence type="ECO:0000313" key="11">
    <source>
        <dbReference type="Proteomes" id="UP001314681"/>
    </source>
</evidence>
<comment type="function">
    <text evidence="5">May play the central regulatory role in sporulation. It may be an element of the effector pathway responsible for the activation of sporulation genes in response to nutritional stress. Spo0A may act in concert with spo0H (a sigma factor) to control the expression of some genes that are critical to the sporulation process.</text>
</comment>
<evidence type="ECO:0000256" key="3">
    <source>
        <dbReference type="ARBA" id="ARBA00023125"/>
    </source>
</evidence>
<dbReference type="EMBL" id="JAHQCX010000009">
    <property type="protein sequence ID" value="MBU9727055.1"/>
    <property type="molecule type" value="Genomic_DNA"/>
</dbReference>
<dbReference type="Proteomes" id="UP001314681">
    <property type="component" value="Unassembled WGS sequence"/>
</dbReference>
<gene>
    <name evidence="10" type="ORF">KTH90_13615</name>
</gene>
<dbReference type="PANTHER" id="PTHR48111:SF43">
    <property type="entry name" value="STAGE 0 SPORULATION PROTEIN A HOMOLOG"/>
    <property type="match status" value="1"/>
</dbReference>
<keyword evidence="3 7" id="KW-0238">DNA-binding</keyword>
<dbReference type="PANTHER" id="PTHR48111">
    <property type="entry name" value="REGULATOR OF RPOS"/>
    <property type="match status" value="1"/>
</dbReference>
<dbReference type="RefSeq" id="WP_158353712.1">
    <property type="nucleotide sequence ID" value="NZ_JAHQCX010000009.1"/>
</dbReference>
<dbReference type="InterPro" id="IPR001789">
    <property type="entry name" value="Sig_transdc_resp-reg_receiver"/>
</dbReference>
<evidence type="ECO:0000259" key="8">
    <source>
        <dbReference type="PROSITE" id="PS50110"/>
    </source>
</evidence>
<sequence>MYRILIVEDDKTIADTLTGHLCKWGYEARAVDDFDRVMEIFTAFDPQLVLMDIVLPFYNGYHWCSQIRSISKVPVIFLSSASDNMNIIMAVNMGGDDFIAKPFDLDVVVAKIQAMLRRTYSFQGQVNILEHRGAVLNLGDASLTFEGQKTELTKNDFRILEVLMSQKGNVVSREDLMKKLWNDDCFIDDNTLTVNVNRLRKKLDEIGLIDFIATKKGIGYMVGEQQ</sequence>
<dbReference type="Gene3D" id="3.40.50.2300">
    <property type="match status" value="1"/>
</dbReference>
<keyword evidence="4" id="KW-0804">Transcription</keyword>
<feature type="domain" description="OmpR/PhoB-type" evidence="9">
    <location>
        <begin position="126"/>
        <end position="224"/>
    </location>
</feature>
<dbReference type="InterPro" id="IPR001867">
    <property type="entry name" value="OmpR/PhoB-type_DNA-bd"/>
</dbReference>
<feature type="domain" description="Response regulatory" evidence="8">
    <location>
        <begin position="3"/>
        <end position="116"/>
    </location>
</feature>
<keyword evidence="11" id="KW-1185">Reference proteome</keyword>
<dbReference type="InterPro" id="IPR036388">
    <property type="entry name" value="WH-like_DNA-bd_sf"/>
</dbReference>
<keyword evidence="2" id="KW-0805">Transcription regulation</keyword>
<organism evidence="10 11">
    <name type="scientific">Diplocloster modestus</name>
    <dbReference type="NCBI Taxonomy" id="2850322"/>
    <lineage>
        <taxon>Bacteria</taxon>
        <taxon>Bacillati</taxon>
        <taxon>Bacillota</taxon>
        <taxon>Clostridia</taxon>
        <taxon>Lachnospirales</taxon>
        <taxon>Lachnospiraceae</taxon>
        <taxon>Diplocloster</taxon>
    </lineage>
</organism>
<evidence type="ECO:0000256" key="2">
    <source>
        <dbReference type="ARBA" id="ARBA00023015"/>
    </source>
</evidence>
<proteinExistence type="predicted"/>
<evidence type="ECO:0000313" key="10">
    <source>
        <dbReference type="EMBL" id="MBU9727055.1"/>
    </source>
</evidence>
<dbReference type="SMART" id="SM00862">
    <property type="entry name" value="Trans_reg_C"/>
    <property type="match status" value="1"/>
</dbReference>
<feature type="DNA-binding region" description="OmpR/PhoB-type" evidence="7">
    <location>
        <begin position="126"/>
        <end position="224"/>
    </location>
</feature>
<dbReference type="SUPFAM" id="SSF46894">
    <property type="entry name" value="C-terminal effector domain of the bipartite response regulators"/>
    <property type="match status" value="1"/>
</dbReference>
<evidence type="ECO:0000256" key="4">
    <source>
        <dbReference type="ARBA" id="ARBA00023163"/>
    </source>
</evidence>
<evidence type="ECO:0000256" key="7">
    <source>
        <dbReference type="PROSITE-ProRule" id="PRU01091"/>
    </source>
</evidence>
<reference evidence="10 11" key="1">
    <citation type="submission" date="2021-06" db="EMBL/GenBank/DDBJ databases">
        <title>Description of novel taxa of the family Lachnospiraceae.</title>
        <authorList>
            <person name="Chaplin A.V."/>
            <person name="Sokolova S.R."/>
            <person name="Pikina A.P."/>
            <person name="Korzhanova M."/>
            <person name="Belova V."/>
            <person name="Korostin D."/>
            <person name="Efimov B.A."/>
        </authorList>
    </citation>
    <scope>NUCLEOTIDE SEQUENCE [LARGE SCALE GENOMIC DNA]</scope>
    <source>
        <strain evidence="10 11">ASD4241</strain>
    </source>
</reference>
<accession>A0ABS6K955</accession>
<comment type="caution">
    <text evidence="10">The sequence shown here is derived from an EMBL/GenBank/DDBJ whole genome shotgun (WGS) entry which is preliminary data.</text>
</comment>
<dbReference type="PROSITE" id="PS50110">
    <property type="entry name" value="RESPONSE_REGULATORY"/>
    <property type="match status" value="1"/>
</dbReference>